<geneLocation type="plasmid" evidence="2">
    <name>pLPU83b</name>
</geneLocation>
<reference evidence="2" key="1">
    <citation type="submission" date="2013-11" db="EMBL/GenBank/DDBJ databases">
        <title>Draft genome sequence of the broad-host-range Rhizobium sp. LPU83 strain, a member of the low-genetic diversity Oregon-like Rhizobium sp. group.</title>
        <authorList>
            <person name="Wibberg D."/>
            <person name="Puehler A."/>
            <person name="Schlueter A."/>
        </authorList>
    </citation>
    <scope>NUCLEOTIDE SEQUENCE [LARGE SCALE GENOMIC DNA]</scope>
    <source>
        <strain evidence="2">LPU83</strain>
        <plasmid evidence="2">pLPU83b</plasmid>
    </source>
</reference>
<keyword evidence="2" id="KW-0614">Plasmid</keyword>
<evidence type="ECO:0000313" key="2">
    <source>
        <dbReference type="EMBL" id="CDM60549.1"/>
    </source>
</evidence>
<keyword evidence="3" id="KW-1185">Reference proteome</keyword>
<proteinExistence type="predicted"/>
<protein>
    <submittedName>
        <fullName evidence="2">Uncharacterized protein</fullName>
    </submittedName>
</protein>
<dbReference type="RefSeq" id="WP_029710642.1">
    <property type="nucleotide sequence ID" value="NZ_ATTO01000182.1"/>
</dbReference>
<dbReference type="AlphaFoldDB" id="W6RI84"/>
<feature type="region of interest" description="Disordered" evidence="1">
    <location>
        <begin position="202"/>
        <end position="223"/>
    </location>
</feature>
<name>W6RI84_9HYPH</name>
<sequence>MTKPQILTEYSADVTRDCERGLVTLFSGLGPWRDSVFLVGGLAPRYIVTKRSPDVPPHAGTGDIDGVVDLSILADTEAYRTLEQNLKKMCFERAQSDKGNKVNWRWQTMTEHGILVILEFLADDPKLRGGALQELPTEGNVFAVNIPHASLVFGHHDRVEVTADLLGEKGRSTESIPISWHSHASRRLPLITGVSAKMRTISSTASNTEKAGSAVQSPNSKRL</sequence>
<dbReference type="Proteomes" id="UP000019443">
    <property type="component" value="Unassembled WGS sequence"/>
</dbReference>
<comment type="caution">
    <text evidence="2">The sequence shown here is derived from an EMBL/GenBank/DDBJ whole genome shotgun (WGS) entry which is preliminary data.</text>
</comment>
<accession>W6RI84</accession>
<evidence type="ECO:0000313" key="3">
    <source>
        <dbReference type="Proteomes" id="UP000019443"/>
    </source>
</evidence>
<evidence type="ECO:0000256" key="1">
    <source>
        <dbReference type="SAM" id="MobiDB-lite"/>
    </source>
</evidence>
<gene>
    <name evidence="2" type="ORF">LPU83_pLPU83b_0569</name>
</gene>
<dbReference type="EMBL" id="CBYB010000056">
    <property type="protein sequence ID" value="CDM60549.1"/>
    <property type="molecule type" value="Genomic_DNA"/>
</dbReference>
<organism evidence="2 3">
    <name type="scientific">Rhizobium favelukesii</name>
    <dbReference type="NCBI Taxonomy" id="348824"/>
    <lineage>
        <taxon>Bacteria</taxon>
        <taxon>Pseudomonadati</taxon>
        <taxon>Pseudomonadota</taxon>
        <taxon>Alphaproteobacteria</taxon>
        <taxon>Hyphomicrobiales</taxon>
        <taxon>Rhizobiaceae</taxon>
        <taxon>Rhizobium/Agrobacterium group</taxon>
        <taxon>Rhizobium</taxon>
    </lineage>
</organism>